<dbReference type="RefSeq" id="WP_132293142.1">
    <property type="nucleotide sequence ID" value="NZ_SMFU01000009.1"/>
</dbReference>
<protein>
    <recommendedName>
        <fullName evidence="3">Universal stress protein family protein</fullName>
    </recommendedName>
</protein>
<dbReference type="OrthoDB" id="6088520at2"/>
<reference evidence="1 2" key="1">
    <citation type="submission" date="2019-03" db="EMBL/GenBank/DDBJ databases">
        <title>Genomic Encyclopedia of Archaeal and Bacterial Type Strains, Phase II (KMG-II): from individual species to whole genera.</title>
        <authorList>
            <person name="Goeker M."/>
        </authorList>
    </citation>
    <scope>NUCLEOTIDE SEQUENCE [LARGE SCALE GENOMIC DNA]</scope>
    <source>
        <strain evidence="1 2">DSM 27697</strain>
    </source>
</reference>
<evidence type="ECO:0000313" key="2">
    <source>
        <dbReference type="Proteomes" id="UP000294546"/>
    </source>
</evidence>
<sequence length="235" mass="26276">MIRQLLIRLDASLPNPGELERWVTLAQALDADLLAQLEEDESLNTLAGLPFSTEICRSSAMTRPLNNASLDRRMRRNIQALDRQLAEIARHQPLKWQVTRISQHSSIRPSAGTALLRIGKLHRSYTVAKPGYRPGRPHIAVIHNGDEASEHALECTRRIADQFHLPIVLLALPESPWHQTHGLPEGIAVRTDLAVPERELLLPLLRAWQVNLLVLPASLLNDDENLPPVATLITP</sequence>
<evidence type="ECO:0000313" key="1">
    <source>
        <dbReference type="EMBL" id="TCK05748.1"/>
    </source>
</evidence>
<dbReference type="AlphaFoldDB" id="A0A4R1GD48"/>
<evidence type="ECO:0008006" key="3">
    <source>
        <dbReference type="Google" id="ProtNLM"/>
    </source>
</evidence>
<organism evidence="1 2">
    <name type="scientific">Marinobacterium mangrovicola</name>
    <dbReference type="NCBI Taxonomy" id="1476959"/>
    <lineage>
        <taxon>Bacteria</taxon>
        <taxon>Pseudomonadati</taxon>
        <taxon>Pseudomonadota</taxon>
        <taxon>Gammaproteobacteria</taxon>
        <taxon>Oceanospirillales</taxon>
        <taxon>Oceanospirillaceae</taxon>
        <taxon>Marinobacterium</taxon>
    </lineage>
</organism>
<proteinExistence type="predicted"/>
<dbReference type="Proteomes" id="UP000294546">
    <property type="component" value="Unassembled WGS sequence"/>
</dbReference>
<name>A0A4R1GD48_9GAMM</name>
<keyword evidence="2" id="KW-1185">Reference proteome</keyword>
<comment type="caution">
    <text evidence="1">The sequence shown here is derived from an EMBL/GenBank/DDBJ whole genome shotgun (WGS) entry which is preliminary data.</text>
</comment>
<gene>
    <name evidence="1" type="ORF">CLV83_2681</name>
</gene>
<accession>A0A4R1GD48</accession>
<dbReference type="EMBL" id="SMFU01000009">
    <property type="protein sequence ID" value="TCK05748.1"/>
    <property type="molecule type" value="Genomic_DNA"/>
</dbReference>